<comment type="similarity">
    <text evidence="2">Belongs to the ABC transporter superfamily.</text>
</comment>
<dbReference type="InterPro" id="IPR003593">
    <property type="entry name" value="AAA+_ATPase"/>
</dbReference>
<dbReference type="GO" id="GO:0016887">
    <property type="term" value="F:ATP hydrolysis activity"/>
    <property type="evidence" value="ECO:0007669"/>
    <property type="project" value="InterPro"/>
</dbReference>
<evidence type="ECO:0000256" key="9">
    <source>
        <dbReference type="ARBA" id="ARBA00023136"/>
    </source>
</evidence>
<keyword evidence="5" id="KW-0677">Repeat</keyword>
<reference evidence="12 13" key="1">
    <citation type="submission" date="2017-05" db="EMBL/GenBank/DDBJ databases">
        <title>Vagococcus spp. assemblies.</title>
        <authorList>
            <person name="Gulvik C.A."/>
        </authorList>
    </citation>
    <scope>NUCLEOTIDE SEQUENCE [LARGE SCALE GENOMIC DNA]</scope>
    <source>
        <strain evidence="12 13">DSM 24756</strain>
    </source>
</reference>
<proteinExistence type="inferred from homology"/>
<feature type="domain" description="ABC transporter" evidence="11">
    <location>
        <begin position="269"/>
        <end position="466"/>
    </location>
</feature>
<dbReference type="GO" id="GO:0005524">
    <property type="term" value="F:ATP binding"/>
    <property type="evidence" value="ECO:0007669"/>
    <property type="project" value="UniProtKB-KW"/>
</dbReference>
<dbReference type="GO" id="GO:0042626">
    <property type="term" value="F:ATPase-coupled transmembrane transporter activity"/>
    <property type="evidence" value="ECO:0007669"/>
    <property type="project" value="TreeGrafter"/>
</dbReference>
<dbReference type="InterPro" id="IPR050095">
    <property type="entry name" value="ECF_ABC_transporter_ATP-bd"/>
</dbReference>
<dbReference type="InterPro" id="IPR027417">
    <property type="entry name" value="P-loop_NTPase"/>
</dbReference>
<accession>A0A430AFL9</accession>
<dbReference type="PROSITE" id="PS50893">
    <property type="entry name" value="ABC_TRANSPORTER_2"/>
    <property type="match status" value="2"/>
</dbReference>
<dbReference type="SMART" id="SM00382">
    <property type="entry name" value="AAA"/>
    <property type="match status" value="2"/>
</dbReference>
<dbReference type="SUPFAM" id="SSF52540">
    <property type="entry name" value="P-loop containing nucleoside triphosphate hydrolases"/>
    <property type="match status" value="2"/>
</dbReference>
<evidence type="ECO:0000259" key="11">
    <source>
        <dbReference type="PROSITE" id="PS50893"/>
    </source>
</evidence>
<dbReference type="PANTHER" id="PTHR43553:SF23">
    <property type="entry name" value="ABC TRANSPORTER ATP-BINDING COMPONENT"/>
    <property type="match status" value="1"/>
</dbReference>
<protein>
    <recommendedName>
        <fullName evidence="11">ABC transporter domain-containing protein</fullName>
    </recommendedName>
</protein>
<dbReference type="InterPro" id="IPR015856">
    <property type="entry name" value="ABC_transpr_CbiO/EcfA_su"/>
</dbReference>
<dbReference type="AlphaFoldDB" id="A0A430AFL9"/>
<evidence type="ECO:0000256" key="7">
    <source>
        <dbReference type="ARBA" id="ARBA00022840"/>
    </source>
</evidence>
<evidence type="ECO:0000313" key="13">
    <source>
        <dbReference type="Proteomes" id="UP000288669"/>
    </source>
</evidence>
<comment type="caution">
    <text evidence="12">The sequence shown here is derived from an EMBL/GenBank/DDBJ whole genome shotgun (WGS) entry which is preliminary data.</text>
</comment>
<dbReference type="InterPro" id="IPR003439">
    <property type="entry name" value="ABC_transporter-like_ATP-bd"/>
</dbReference>
<keyword evidence="8" id="KW-1278">Translocase</keyword>
<evidence type="ECO:0000256" key="10">
    <source>
        <dbReference type="ARBA" id="ARBA00025157"/>
    </source>
</evidence>
<name>A0A430AFL9_9ENTE</name>
<keyword evidence="4" id="KW-1003">Cell membrane</keyword>
<evidence type="ECO:0000256" key="2">
    <source>
        <dbReference type="ARBA" id="ARBA00005417"/>
    </source>
</evidence>
<dbReference type="InterPro" id="IPR017871">
    <property type="entry name" value="ABC_transporter-like_CS"/>
</dbReference>
<keyword evidence="3" id="KW-0813">Transport</keyword>
<comment type="subcellular location">
    <subcellularLocation>
        <location evidence="1">Cell membrane</location>
        <topology evidence="1">Peripheral membrane protein</topology>
    </subcellularLocation>
</comment>
<evidence type="ECO:0000256" key="1">
    <source>
        <dbReference type="ARBA" id="ARBA00004202"/>
    </source>
</evidence>
<dbReference type="GO" id="GO:0043190">
    <property type="term" value="C:ATP-binding cassette (ABC) transporter complex"/>
    <property type="evidence" value="ECO:0007669"/>
    <property type="project" value="TreeGrafter"/>
</dbReference>
<feature type="domain" description="ABC transporter" evidence="11">
    <location>
        <begin position="2"/>
        <end position="242"/>
    </location>
</feature>
<dbReference type="RefSeq" id="WP_126825976.1">
    <property type="nucleotide sequence ID" value="NZ_JBHLWU010000001.1"/>
</dbReference>
<evidence type="ECO:0000256" key="4">
    <source>
        <dbReference type="ARBA" id="ARBA00022475"/>
    </source>
</evidence>
<keyword evidence="9" id="KW-0472">Membrane</keyword>
<comment type="function">
    <text evidence="10">Probably part of an ABC transporter complex. Responsible for energy coupling to the transport system.</text>
</comment>
<evidence type="ECO:0000256" key="8">
    <source>
        <dbReference type="ARBA" id="ARBA00022967"/>
    </source>
</evidence>
<evidence type="ECO:0000256" key="5">
    <source>
        <dbReference type="ARBA" id="ARBA00022737"/>
    </source>
</evidence>
<dbReference type="Pfam" id="PF00005">
    <property type="entry name" value="ABC_tran"/>
    <property type="match status" value="2"/>
</dbReference>
<dbReference type="Proteomes" id="UP000288669">
    <property type="component" value="Unassembled WGS sequence"/>
</dbReference>
<sequence>MIKFENFSYGYGTEETKTCLHNINLSIDRGRCVVFCGRSGCGKTTLLHCLNGLIPELYPGRRVGSVRVLDLEMGKDEIYAYSQRVGSVFQNPKAQFFTNTVKTELVFGCENQGISREIMEIRLRETVELFQIKHLLEKKMFDLSGGEKQLVAFASAYMMQPDIYVLDEPSSHLDHKHLLHLEKLIIKLKEQGKTIVLAEHRFHYLKESADYFVYVEKGKIETIFPVQSFAKLTGEELEKRGLRQLSIEKSQRKEEELLDEEKEPQPDRLVLETVTFSYPKQKNPVFQNKKLELTNACIYAVMGENGSGKSTLFQLIAGLRKPNAGCIKWNGRKLAAKELIQQSFLVMQDTQYQLFCETVQKELTLRSTEIDLFDEIVDSLSLKQLLTRHPQSLSGGEKQRVAIASAILSGKKVLLLDEPTSGLDLVNMRRVVEILLRLNKKGLFVIVISHDEEFLSKIAHQKIFLP</sequence>
<dbReference type="PROSITE" id="PS00211">
    <property type="entry name" value="ABC_TRANSPORTER_1"/>
    <property type="match status" value="2"/>
</dbReference>
<evidence type="ECO:0000256" key="6">
    <source>
        <dbReference type="ARBA" id="ARBA00022741"/>
    </source>
</evidence>
<evidence type="ECO:0000256" key="3">
    <source>
        <dbReference type="ARBA" id="ARBA00022448"/>
    </source>
</evidence>
<dbReference type="Gene3D" id="3.40.50.300">
    <property type="entry name" value="P-loop containing nucleotide triphosphate hydrolases"/>
    <property type="match status" value="2"/>
</dbReference>
<keyword evidence="13" id="KW-1185">Reference proteome</keyword>
<dbReference type="EMBL" id="NGJZ01000003">
    <property type="protein sequence ID" value="RSU06526.1"/>
    <property type="molecule type" value="Genomic_DNA"/>
</dbReference>
<gene>
    <name evidence="12" type="ORF">CBF30_09765</name>
</gene>
<dbReference type="PANTHER" id="PTHR43553">
    <property type="entry name" value="HEAVY METAL TRANSPORTER"/>
    <property type="match status" value="1"/>
</dbReference>
<evidence type="ECO:0000313" key="12">
    <source>
        <dbReference type="EMBL" id="RSU06526.1"/>
    </source>
</evidence>
<dbReference type="CDD" id="cd03225">
    <property type="entry name" value="ABC_cobalt_CbiO_domain1"/>
    <property type="match status" value="1"/>
</dbReference>
<organism evidence="12 13">
    <name type="scientific">Vagococcus entomophilus</name>
    <dbReference type="NCBI Taxonomy" id="1160095"/>
    <lineage>
        <taxon>Bacteria</taxon>
        <taxon>Bacillati</taxon>
        <taxon>Bacillota</taxon>
        <taxon>Bacilli</taxon>
        <taxon>Lactobacillales</taxon>
        <taxon>Enterococcaceae</taxon>
        <taxon>Vagococcus</taxon>
    </lineage>
</organism>
<keyword evidence="6" id="KW-0547">Nucleotide-binding</keyword>
<dbReference type="OrthoDB" id="501320at2"/>
<keyword evidence="7" id="KW-0067">ATP-binding</keyword>